<name>W2S545_CYPE1</name>
<dbReference type="Proteomes" id="UP000030752">
    <property type="component" value="Unassembled WGS sequence"/>
</dbReference>
<dbReference type="GeneID" id="19978474"/>
<dbReference type="eggNOG" id="KOG0023">
    <property type="taxonomic scope" value="Eukaryota"/>
</dbReference>
<evidence type="ECO:0000313" key="3">
    <source>
        <dbReference type="Proteomes" id="UP000030752"/>
    </source>
</evidence>
<dbReference type="InterPro" id="IPR011032">
    <property type="entry name" value="GroES-like_sf"/>
</dbReference>
<evidence type="ECO:0000313" key="2">
    <source>
        <dbReference type="EMBL" id="ETN43811.1"/>
    </source>
</evidence>
<evidence type="ECO:0000259" key="1">
    <source>
        <dbReference type="Pfam" id="PF08240"/>
    </source>
</evidence>
<sequence>MKEIDTPNVTLGSLVVRVLTVHCGLDIPFTLSSQSPFTWLAPFIPGGEVVGRVHATGPDTTSLSIGQLVLVDSSVCATTTRTFSCFGTCLTGPRHPPRSSWPTTGRLLASPNMRRVPLENACALHEDVLCRQMGHSILGLVYQLVQLITYGGMRGLCLHAGETIIVALATGARSGAGVGVALAMGAKVVTTGRNEEALWKLQARFPGGRVGVRGAHGG</sequence>
<organism evidence="2 3">
    <name type="scientific">Cyphellophora europaea (strain CBS 101466)</name>
    <name type="common">Phialophora europaea</name>
    <dbReference type="NCBI Taxonomy" id="1220924"/>
    <lineage>
        <taxon>Eukaryota</taxon>
        <taxon>Fungi</taxon>
        <taxon>Dikarya</taxon>
        <taxon>Ascomycota</taxon>
        <taxon>Pezizomycotina</taxon>
        <taxon>Eurotiomycetes</taxon>
        <taxon>Chaetothyriomycetidae</taxon>
        <taxon>Chaetothyriales</taxon>
        <taxon>Cyphellophoraceae</taxon>
        <taxon>Cyphellophora</taxon>
    </lineage>
</organism>
<keyword evidence="3" id="KW-1185">Reference proteome</keyword>
<dbReference type="InterPro" id="IPR013154">
    <property type="entry name" value="ADH-like_N"/>
</dbReference>
<proteinExistence type="predicted"/>
<dbReference type="SUPFAM" id="SSF50129">
    <property type="entry name" value="GroES-like"/>
    <property type="match status" value="1"/>
</dbReference>
<accession>W2S545</accession>
<dbReference type="HOGENOM" id="CLU_1266840_0_0_1"/>
<feature type="domain" description="Alcohol dehydrogenase-like N-terminal" evidence="1">
    <location>
        <begin position="22"/>
        <end position="79"/>
    </location>
</feature>
<dbReference type="AlphaFoldDB" id="W2S545"/>
<dbReference type="RefSeq" id="XP_008714026.1">
    <property type="nucleotide sequence ID" value="XM_008715804.1"/>
</dbReference>
<dbReference type="Gene3D" id="3.40.50.720">
    <property type="entry name" value="NAD(P)-binding Rossmann-like Domain"/>
    <property type="match status" value="1"/>
</dbReference>
<reference evidence="2 3" key="1">
    <citation type="submission" date="2013-03" db="EMBL/GenBank/DDBJ databases">
        <title>The Genome Sequence of Phialophora europaea CBS 101466.</title>
        <authorList>
            <consortium name="The Broad Institute Genomics Platform"/>
            <person name="Cuomo C."/>
            <person name="de Hoog S."/>
            <person name="Gorbushina A."/>
            <person name="Walker B."/>
            <person name="Young S.K."/>
            <person name="Zeng Q."/>
            <person name="Gargeya S."/>
            <person name="Fitzgerald M."/>
            <person name="Haas B."/>
            <person name="Abouelleil A."/>
            <person name="Allen A.W."/>
            <person name="Alvarado L."/>
            <person name="Arachchi H.M."/>
            <person name="Berlin A.M."/>
            <person name="Chapman S.B."/>
            <person name="Gainer-Dewar J."/>
            <person name="Goldberg J."/>
            <person name="Griggs A."/>
            <person name="Gujja S."/>
            <person name="Hansen M."/>
            <person name="Howarth C."/>
            <person name="Imamovic A."/>
            <person name="Ireland A."/>
            <person name="Larimer J."/>
            <person name="McCowan C."/>
            <person name="Murphy C."/>
            <person name="Pearson M."/>
            <person name="Poon T.W."/>
            <person name="Priest M."/>
            <person name="Roberts A."/>
            <person name="Saif S."/>
            <person name="Shea T."/>
            <person name="Sisk P."/>
            <person name="Sykes S."/>
            <person name="Wortman J."/>
            <person name="Nusbaum C."/>
            <person name="Birren B."/>
        </authorList>
    </citation>
    <scope>NUCLEOTIDE SEQUENCE [LARGE SCALE GENOMIC DNA]</scope>
    <source>
        <strain evidence="2 3">CBS 101466</strain>
    </source>
</reference>
<protein>
    <recommendedName>
        <fullName evidence="1">Alcohol dehydrogenase-like N-terminal domain-containing protein</fullName>
    </recommendedName>
</protein>
<dbReference type="STRING" id="1220924.W2S545"/>
<dbReference type="Gene3D" id="3.90.180.10">
    <property type="entry name" value="Medium-chain alcohol dehydrogenases, catalytic domain"/>
    <property type="match status" value="1"/>
</dbReference>
<dbReference type="OrthoDB" id="5407715at2759"/>
<dbReference type="Pfam" id="PF08240">
    <property type="entry name" value="ADH_N"/>
    <property type="match status" value="1"/>
</dbReference>
<dbReference type="EMBL" id="KI635847">
    <property type="protein sequence ID" value="ETN43811.1"/>
    <property type="molecule type" value="Genomic_DNA"/>
</dbReference>
<dbReference type="InParanoid" id="W2S545"/>
<gene>
    <name evidence="2" type="ORF">HMPREF1541_11135</name>
</gene>
<dbReference type="VEuPathDB" id="FungiDB:HMPREF1541_11135"/>